<sequence length="506" mass="52429">MPRRAAPITIRKPLEAVRLDAETAGMHRTLGPVQLMLIGIGCIVGAGVYVMTGTAAAEYAGPAVILSFVIAGLACGFTALCYAELSSVLPVSGASYTYAYAALGEVTAWALAWMLMLEFGLASAALAVGFSGYLNSLLGDFAVHIPPAILQSTLVAQTGPQGTRFVFSPSLNLIALASLAVVALILIRGIRHSAAVNTLLVIVKVGVLLGFVVVGFGHVDTHNWTPFIPQSEGRFRYGVAGIFRAASILFFAYLGFEAVATAAAEARHPQRDIPIGILGALAASTLLYVAVGLTMTGLVPFRALGVPDPIAVAVEAVGAPVLSIIIKGGALTGLASVLLVNTYGHSRICFAMATDGMLPDAFRTLHPRFATPATGTIIIAAIAGIAAALLPITLLADLVSIGTAFVFSVVAISTMWLRTAHPDLTRPFRVPLGGIWVRGVWIGTVPVLALLFCLTMMGPVLIDIAGKAIGGDWIPAAILGGYILCGALLYAGYGYRHSRLAGATTA</sequence>
<evidence type="ECO:0000256" key="6">
    <source>
        <dbReference type="SAM" id="Phobius"/>
    </source>
</evidence>
<keyword evidence="2" id="KW-0813">Transport</keyword>
<dbReference type="PANTHER" id="PTHR43243:SF4">
    <property type="entry name" value="CATIONIC AMINO ACID TRANSPORTER 4"/>
    <property type="match status" value="1"/>
</dbReference>
<feature type="transmembrane region" description="Helical" evidence="6">
    <location>
        <begin position="398"/>
        <end position="418"/>
    </location>
</feature>
<reference evidence="7 8" key="1">
    <citation type="submission" date="2020-08" db="EMBL/GenBank/DDBJ databases">
        <title>Genomic Encyclopedia of Type Strains, Phase IV (KMG-IV): sequencing the most valuable type-strain genomes for metagenomic binning, comparative biology and taxonomic classification.</title>
        <authorList>
            <person name="Goeker M."/>
        </authorList>
    </citation>
    <scope>NUCLEOTIDE SEQUENCE [LARGE SCALE GENOMIC DNA]</scope>
    <source>
        <strain evidence="7 8">DSM 27203</strain>
    </source>
</reference>
<evidence type="ECO:0000256" key="1">
    <source>
        <dbReference type="ARBA" id="ARBA00004141"/>
    </source>
</evidence>
<feature type="transmembrane region" description="Helical" evidence="6">
    <location>
        <begin position="473"/>
        <end position="493"/>
    </location>
</feature>
<feature type="transmembrane region" description="Helical" evidence="6">
    <location>
        <begin position="199"/>
        <end position="219"/>
    </location>
</feature>
<keyword evidence="8" id="KW-1185">Reference proteome</keyword>
<dbReference type="InterPro" id="IPR002293">
    <property type="entry name" value="AA/rel_permease1"/>
</dbReference>
<feature type="transmembrane region" description="Helical" evidence="6">
    <location>
        <begin position="63"/>
        <end position="85"/>
    </location>
</feature>
<proteinExistence type="predicted"/>
<feature type="transmembrane region" description="Helical" evidence="6">
    <location>
        <begin position="319"/>
        <end position="340"/>
    </location>
</feature>
<comment type="caution">
    <text evidence="7">The sequence shown here is derived from an EMBL/GenBank/DDBJ whole genome shotgun (WGS) entry which is preliminary data.</text>
</comment>
<accession>A0A840Z342</accession>
<evidence type="ECO:0000256" key="3">
    <source>
        <dbReference type="ARBA" id="ARBA00022692"/>
    </source>
</evidence>
<comment type="subcellular location">
    <subcellularLocation>
        <location evidence="1">Membrane</location>
        <topology evidence="1">Multi-pass membrane protein</topology>
    </subcellularLocation>
</comment>
<feature type="transmembrane region" description="Helical" evidence="6">
    <location>
        <begin position="439"/>
        <end position="461"/>
    </location>
</feature>
<gene>
    <name evidence="7" type="ORF">FHR23_003300</name>
</gene>
<keyword evidence="4 6" id="KW-1133">Transmembrane helix</keyword>
<feature type="transmembrane region" description="Helical" evidence="6">
    <location>
        <begin position="33"/>
        <end position="51"/>
    </location>
</feature>
<keyword evidence="5 6" id="KW-0472">Membrane</keyword>
<evidence type="ECO:0000256" key="4">
    <source>
        <dbReference type="ARBA" id="ARBA00022989"/>
    </source>
</evidence>
<evidence type="ECO:0000313" key="8">
    <source>
        <dbReference type="Proteomes" id="UP000554342"/>
    </source>
</evidence>
<keyword evidence="3 6" id="KW-0812">Transmembrane</keyword>
<feature type="transmembrane region" description="Helical" evidence="6">
    <location>
        <begin position="275"/>
        <end position="299"/>
    </location>
</feature>
<dbReference type="GO" id="GO:0016020">
    <property type="term" value="C:membrane"/>
    <property type="evidence" value="ECO:0007669"/>
    <property type="project" value="UniProtKB-SubCell"/>
</dbReference>
<dbReference type="Gene3D" id="1.20.1740.10">
    <property type="entry name" value="Amino acid/polyamine transporter I"/>
    <property type="match status" value="1"/>
</dbReference>
<dbReference type="PIRSF" id="PIRSF006060">
    <property type="entry name" value="AA_transporter"/>
    <property type="match status" value="1"/>
</dbReference>
<dbReference type="EMBL" id="JACIJI010000013">
    <property type="protein sequence ID" value="MBB5720335.1"/>
    <property type="molecule type" value="Genomic_DNA"/>
</dbReference>
<evidence type="ECO:0000256" key="5">
    <source>
        <dbReference type="ARBA" id="ARBA00023136"/>
    </source>
</evidence>
<feature type="transmembrane region" description="Helical" evidence="6">
    <location>
        <begin position="369"/>
        <end position="392"/>
    </location>
</feature>
<evidence type="ECO:0000256" key="2">
    <source>
        <dbReference type="ARBA" id="ARBA00022448"/>
    </source>
</evidence>
<feature type="transmembrane region" description="Helical" evidence="6">
    <location>
        <begin position="165"/>
        <end position="187"/>
    </location>
</feature>
<dbReference type="Pfam" id="PF13520">
    <property type="entry name" value="AA_permease_2"/>
    <property type="match status" value="1"/>
</dbReference>
<feature type="transmembrane region" description="Helical" evidence="6">
    <location>
        <begin position="239"/>
        <end position="263"/>
    </location>
</feature>
<dbReference type="AlphaFoldDB" id="A0A840Z342"/>
<protein>
    <submittedName>
        <fullName evidence="7">APA family basic amino acid/polyamine antiporter</fullName>
    </submittedName>
</protein>
<dbReference type="PANTHER" id="PTHR43243">
    <property type="entry name" value="INNER MEMBRANE TRANSPORTER YGJI-RELATED"/>
    <property type="match status" value="1"/>
</dbReference>
<dbReference type="GO" id="GO:0015171">
    <property type="term" value="F:amino acid transmembrane transporter activity"/>
    <property type="evidence" value="ECO:0007669"/>
    <property type="project" value="TreeGrafter"/>
</dbReference>
<name>A0A840Z342_9SPHN</name>
<organism evidence="7 8">
    <name type="scientific">Stakelama sediminis</name>
    <dbReference type="NCBI Taxonomy" id="463200"/>
    <lineage>
        <taxon>Bacteria</taxon>
        <taxon>Pseudomonadati</taxon>
        <taxon>Pseudomonadota</taxon>
        <taxon>Alphaproteobacteria</taxon>
        <taxon>Sphingomonadales</taxon>
        <taxon>Sphingomonadaceae</taxon>
        <taxon>Stakelama</taxon>
    </lineage>
</organism>
<evidence type="ECO:0000313" key="7">
    <source>
        <dbReference type="EMBL" id="MBB5720335.1"/>
    </source>
</evidence>
<dbReference type="Proteomes" id="UP000554342">
    <property type="component" value="Unassembled WGS sequence"/>
</dbReference>